<dbReference type="GO" id="GO:0004475">
    <property type="term" value="F:mannose-1-phosphate guanylyltransferase (GTP) activity"/>
    <property type="evidence" value="ECO:0007669"/>
    <property type="project" value="UniProtKB-EC"/>
</dbReference>
<dbReference type="KEGG" id="puo:RZN69_00455"/>
<organism evidence="10 11">
    <name type="scientific">Rubellicoccus peritrichatus</name>
    <dbReference type="NCBI Taxonomy" id="3080537"/>
    <lineage>
        <taxon>Bacteria</taxon>
        <taxon>Pseudomonadati</taxon>
        <taxon>Verrucomicrobiota</taxon>
        <taxon>Opitutia</taxon>
        <taxon>Puniceicoccales</taxon>
        <taxon>Cerasicoccaceae</taxon>
        <taxon>Rubellicoccus</taxon>
    </lineage>
</organism>
<keyword evidence="3" id="KW-0808">Transferase</keyword>
<dbReference type="EC" id="2.7.7.13" evidence="2"/>
<keyword evidence="5" id="KW-0547">Nucleotide-binding</keyword>
<evidence type="ECO:0000256" key="2">
    <source>
        <dbReference type="ARBA" id="ARBA00012387"/>
    </source>
</evidence>
<evidence type="ECO:0000313" key="11">
    <source>
        <dbReference type="Proteomes" id="UP001304300"/>
    </source>
</evidence>
<dbReference type="GO" id="GO:0005525">
    <property type="term" value="F:GTP binding"/>
    <property type="evidence" value="ECO:0007669"/>
    <property type="project" value="UniProtKB-KW"/>
</dbReference>
<comment type="catalytic activity">
    <reaction evidence="7">
        <text>alpha-D-mannose 1-phosphate + GTP + H(+) = GDP-alpha-D-mannose + diphosphate</text>
        <dbReference type="Rhea" id="RHEA:15229"/>
        <dbReference type="ChEBI" id="CHEBI:15378"/>
        <dbReference type="ChEBI" id="CHEBI:33019"/>
        <dbReference type="ChEBI" id="CHEBI:37565"/>
        <dbReference type="ChEBI" id="CHEBI:57527"/>
        <dbReference type="ChEBI" id="CHEBI:58409"/>
        <dbReference type="EC" id="2.7.7.13"/>
    </reaction>
</comment>
<dbReference type="InterPro" id="IPR051161">
    <property type="entry name" value="Mannose-6P_isomerase_type2"/>
</dbReference>
<dbReference type="Pfam" id="PF22640">
    <property type="entry name" value="ManC_GMP_beta-helix"/>
    <property type="match status" value="1"/>
</dbReference>
<evidence type="ECO:0000259" key="8">
    <source>
        <dbReference type="Pfam" id="PF00483"/>
    </source>
</evidence>
<evidence type="ECO:0000256" key="1">
    <source>
        <dbReference type="ARBA" id="ARBA00006115"/>
    </source>
</evidence>
<keyword evidence="11" id="KW-1185">Reference proteome</keyword>
<evidence type="ECO:0000256" key="7">
    <source>
        <dbReference type="ARBA" id="ARBA00047343"/>
    </source>
</evidence>
<evidence type="ECO:0000256" key="6">
    <source>
        <dbReference type="ARBA" id="ARBA00023134"/>
    </source>
</evidence>
<dbReference type="RefSeq" id="WP_317834022.1">
    <property type="nucleotide sequence ID" value="NZ_CP136920.1"/>
</dbReference>
<evidence type="ECO:0000259" key="9">
    <source>
        <dbReference type="Pfam" id="PF22640"/>
    </source>
</evidence>
<comment type="similarity">
    <text evidence="1">Belongs to the mannose-6-phosphate isomerase type 2 family.</text>
</comment>
<dbReference type="InterPro" id="IPR054566">
    <property type="entry name" value="ManC/GMP-like_b-helix"/>
</dbReference>
<dbReference type="EMBL" id="CP136920">
    <property type="protein sequence ID" value="WOO41538.1"/>
    <property type="molecule type" value="Genomic_DNA"/>
</dbReference>
<proteinExistence type="inferred from homology"/>
<dbReference type="SUPFAM" id="SSF53448">
    <property type="entry name" value="Nucleotide-diphospho-sugar transferases"/>
    <property type="match status" value="1"/>
</dbReference>
<gene>
    <name evidence="10" type="ORF">RZN69_00455</name>
</gene>
<dbReference type="PANTHER" id="PTHR46390:SF1">
    <property type="entry name" value="MANNOSE-1-PHOSPHATE GUANYLYLTRANSFERASE"/>
    <property type="match status" value="1"/>
</dbReference>
<name>A0AAQ3QVF1_9BACT</name>
<keyword evidence="4 10" id="KW-0548">Nucleotidyltransferase</keyword>
<sequence>MANRYVVIMAGGKGERFWPQSRLKRPKQLLPIVGEKPLLTQTVDRLTDLVPPENILIVTNEEQKAAVIDVCPMLPEANIIGEPVGRDTAAAVGLSMVLVKQRDPEGVFAMLPADHVIHDDEGFKKIVAASFEAAEKDSVLVTIGIRPDNPATGYGYIHRGDVWAEIDGRTVYHVKEFKEKPDAATAQSYLDSGEYYWNAGMFIWSVAAISAAFAEFTPGLNGALEKIDDALTAGQPLADVLNEQYPSLEKISIDYAVMENARNVVTMESAFDWDDVGEWPAVARHFDPDGEGNVVKGHGMVHGGGGNIVISPEGHLTAIVGVDDLIVVRTDDATLICPKSKAQDIKHLVKKLADHPDWKQLT</sequence>
<evidence type="ECO:0000256" key="4">
    <source>
        <dbReference type="ARBA" id="ARBA00022695"/>
    </source>
</evidence>
<dbReference type="InterPro" id="IPR005835">
    <property type="entry name" value="NTP_transferase_dom"/>
</dbReference>
<dbReference type="Proteomes" id="UP001304300">
    <property type="component" value="Chromosome"/>
</dbReference>
<accession>A0AAQ3QVF1</accession>
<dbReference type="InterPro" id="IPR029044">
    <property type="entry name" value="Nucleotide-diphossugar_trans"/>
</dbReference>
<protein>
    <recommendedName>
        <fullName evidence="2">mannose-1-phosphate guanylyltransferase</fullName>
        <ecNumber evidence="2">2.7.7.13</ecNumber>
    </recommendedName>
</protein>
<dbReference type="Gene3D" id="3.90.550.10">
    <property type="entry name" value="Spore Coat Polysaccharide Biosynthesis Protein SpsA, Chain A"/>
    <property type="match status" value="1"/>
</dbReference>
<reference evidence="10 11" key="1">
    <citation type="submission" date="2023-10" db="EMBL/GenBank/DDBJ databases">
        <title>Rubellicoccus peritrichatus gen. nov., sp. nov., isolated from an algae of coral reef tank.</title>
        <authorList>
            <person name="Luo J."/>
        </authorList>
    </citation>
    <scope>NUCLEOTIDE SEQUENCE [LARGE SCALE GENOMIC DNA]</scope>
    <source>
        <strain evidence="10 11">CR14</strain>
    </source>
</reference>
<dbReference type="PANTHER" id="PTHR46390">
    <property type="entry name" value="MANNOSE-1-PHOSPHATE GUANYLYLTRANSFERASE"/>
    <property type="match status" value="1"/>
</dbReference>
<dbReference type="CDD" id="cd02509">
    <property type="entry name" value="GDP-M1P_Guanylyltransferase"/>
    <property type="match status" value="1"/>
</dbReference>
<feature type="domain" description="Nucleotidyl transferase" evidence="8">
    <location>
        <begin position="6"/>
        <end position="282"/>
    </location>
</feature>
<dbReference type="GO" id="GO:0009298">
    <property type="term" value="P:GDP-mannose biosynthetic process"/>
    <property type="evidence" value="ECO:0007669"/>
    <property type="project" value="TreeGrafter"/>
</dbReference>
<evidence type="ECO:0000256" key="5">
    <source>
        <dbReference type="ARBA" id="ARBA00022741"/>
    </source>
</evidence>
<keyword evidence="6" id="KW-0342">GTP-binding</keyword>
<evidence type="ECO:0000256" key="3">
    <source>
        <dbReference type="ARBA" id="ARBA00022679"/>
    </source>
</evidence>
<feature type="domain" description="MannoseP isomerase/GMP-like beta-helix" evidence="9">
    <location>
        <begin position="307"/>
        <end position="352"/>
    </location>
</feature>
<dbReference type="Pfam" id="PF00483">
    <property type="entry name" value="NTP_transferase"/>
    <property type="match status" value="1"/>
</dbReference>
<dbReference type="InterPro" id="IPR049577">
    <property type="entry name" value="GMPP_N"/>
</dbReference>
<dbReference type="AlphaFoldDB" id="A0AAQ3QVF1"/>
<dbReference type="FunFam" id="3.90.550.10:FF:000046">
    <property type="entry name" value="Mannose-1-phosphate guanylyltransferase (GDP)"/>
    <property type="match status" value="1"/>
</dbReference>
<evidence type="ECO:0000313" key="10">
    <source>
        <dbReference type="EMBL" id="WOO41538.1"/>
    </source>
</evidence>
<dbReference type="SUPFAM" id="SSF159283">
    <property type="entry name" value="Guanosine diphospho-D-mannose pyrophosphorylase/mannose-6-phosphate isomerase linker domain"/>
    <property type="match status" value="1"/>
</dbReference>